<keyword evidence="2" id="KW-0597">Phosphoprotein</keyword>
<comment type="subcellular location">
    <subcellularLocation>
        <location evidence="1">Nucleus</location>
    </subcellularLocation>
</comment>
<dbReference type="InterPro" id="IPR011006">
    <property type="entry name" value="CheY-like_superfamily"/>
</dbReference>
<evidence type="ECO:0000256" key="3">
    <source>
        <dbReference type="ARBA" id="ARBA00023012"/>
    </source>
</evidence>
<evidence type="ECO:0000256" key="8">
    <source>
        <dbReference type="PROSITE-ProRule" id="PRU00169"/>
    </source>
</evidence>
<evidence type="ECO:0000313" key="13">
    <source>
        <dbReference type="Proteomes" id="UP000834106"/>
    </source>
</evidence>
<dbReference type="NCBIfam" id="TIGR01557">
    <property type="entry name" value="myb_SHAQKYF"/>
    <property type="match status" value="1"/>
</dbReference>
<dbReference type="InterPro" id="IPR009057">
    <property type="entry name" value="Homeodomain-like_sf"/>
</dbReference>
<reference evidence="12" key="1">
    <citation type="submission" date="2023-05" db="EMBL/GenBank/DDBJ databases">
        <authorList>
            <person name="Huff M."/>
        </authorList>
    </citation>
    <scope>NUCLEOTIDE SEQUENCE</scope>
</reference>
<dbReference type="Proteomes" id="UP000834106">
    <property type="component" value="Chromosome 23"/>
</dbReference>
<evidence type="ECO:0000259" key="10">
    <source>
        <dbReference type="PROSITE" id="PS50110"/>
    </source>
</evidence>
<sequence length="360" mass="41578">MVCFVAKCVEHASTALSMLSNGKDQFDIVMANIFSPDRSTFKLLRAAVKMDLLVILMCDYDDDMMARNALEQGASLFLQKPVKMEDVKYLWQHVWRKKTWKVKEKEQLREVIAFNRMSRGFKAEEEISSENVMSDDNDIVENGWKSKKKVRKVWTQWTPELHDKFVDAIVELGEGRCYPKEILEHMNVPGLTRMQVASHLQKCRNGSWRPYEERQRHYSNVESLPLTESTKPKQKRFGSMPVLTEHFEKQNLQSEENTEKTHPQIYDKKDDDHVFEYHPQLSQVKSKQDLSGYTFAQDNVAGPYTEQVGNNLQTVPGAFMPNEKFLFSFNSVTSGNLQAYDTDQPNEPGSSNKGTSNERA</sequence>
<dbReference type="Pfam" id="PF00249">
    <property type="entry name" value="Myb_DNA-binding"/>
    <property type="match status" value="1"/>
</dbReference>
<keyword evidence="4" id="KW-0805">Transcription regulation</keyword>
<evidence type="ECO:0000256" key="6">
    <source>
        <dbReference type="ARBA" id="ARBA00023163"/>
    </source>
</evidence>
<evidence type="ECO:0000256" key="5">
    <source>
        <dbReference type="ARBA" id="ARBA00023159"/>
    </source>
</evidence>
<keyword evidence="13" id="KW-1185">Reference proteome</keyword>
<dbReference type="InterPro" id="IPR001789">
    <property type="entry name" value="Sig_transdc_resp-reg_receiver"/>
</dbReference>
<evidence type="ECO:0000313" key="12">
    <source>
        <dbReference type="EMBL" id="CAI9786760.1"/>
    </source>
</evidence>
<dbReference type="InterPro" id="IPR001005">
    <property type="entry name" value="SANT/Myb"/>
</dbReference>
<feature type="domain" description="Response regulatory" evidence="10">
    <location>
        <begin position="1"/>
        <end position="95"/>
    </location>
</feature>
<dbReference type="GO" id="GO:0003677">
    <property type="term" value="F:DNA binding"/>
    <property type="evidence" value="ECO:0007669"/>
    <property type="project" value="InterPro"/>
</dbReference>
<dbReference type="FunFam" id="1.10.10.60:FF:000007">
    <property type="entry name" value="Two-component response regulator"/>
    <property type="match status" value="1"/>
</dbReference>
<dbReference type="Gene3D" id="1.10.10.60">
    <property type="entry name" value="Homeodomain-like"/>
    <property type="match status" value="1"/>
</dbReference>
<evidence type="ECO:0000256" key="1">
    <source>
        <dbReference type="ARBA" id="ARBA00004123"/>
    </source>
</evidence>
<keyword evidence="6" id="KW-0804">Transcription</keyword>
<dbReference type="PROSITE" id="PS51294">
    <property type="entry name" value="HTH_MYB"/>
    <property type="match status" value="1"/>
</dbReference>
<dbReference type="InterPro" id="IPR006447">
    <property type="entry name" value="Myb_dom_plants"/>
</dbReference>
<name>A0AAD2EG43_9LAMI</name>
<proteinExistence type="predicted"/>
<feature type="domain" description="HTH myb-type" evidence="11">
    <location>
        <begin position="149"/>
        <end position="208"/>
    </location>
</feature>
<keyword evidence="3" id="KW-0902">Two-component regulatory system</keyword>
<evidence type="ECO:0000256" key="4">
    <source>
        <dbReference type="ARBA" id="ARBA00023015"/>
    </source>
</evidence>
<dbReference type="InterPro" id="IPR045279">
    <property type="entry name" value="ARR-like"/>
</dbReference>
<accession>A0AAD2EG43</accession>
<dbReference type="InterPro" id="IPR017930">
    <property type="entry name" value="Myb_dom"/>
</dbReference>
<evidence type="ECO:0000256" key="2">
    <source>
        <dbReference type="ARBA" id="ARBA00022553"/>
    </source>
</evidence>
<evidence type="ECO:0000259" key="11">
    <source>
        <dbReference type="PROSITE" id="PS51294"/>
    </source>
</evidence>
<dbReference type="SUPFAM" id="SSF52172">
    <property type="entry name" value="CheY-like"/>
    <property type="match status" value="1"/>
</dbReference>
<dbReference type="GO" id="GO:0009736">
    <property type="term" value="P:cytokinin-activated signaling pathway"/>
    <property type="evidence" value="ECO:0007669"/>
    <property type="project" value="InterPro"/>
</dbReference>
<dbReference type="AlphaFoldDB" id="A0AAD2EG43"/>
<dbReference type="PANTHER" id="PTHR43874:SF87">
    <property type="entry name" value="HTH MYB-TYPE DOMAIN-CONTAINING PROTEIN"/>
    <property type="match status" value="1"/>
</dbReference>
<comment type="caution">
    <text evidence="8">Lacks conserved residue(s) required for the propagation of feature annotation.</text>
</comment>
<keyword evidence="5" id="KW-0010">Activator</keyword>
<dbReference type="Gene3D" id="3.40.50.2300">
    <property type="match status" value="1"/>
</dbReference>
<dbReference type="EMBL" id="OU503058">
    <property type="protein sequence ID" value="CAI9786760.1"/>
    <property type="molecule type" value="Genomic_DNA"/>
</dbReference>
<organism evidence="12 13">
    <name type="scientific">Fraxinus pennsylvanica</name>
    <dbReference type="NCBI Taxonomy" id="56036"/>
    <lineage>
        <taxon>Eukaryota</taxon>
        <taxon>Viridiplantae</taxon>
        <taxon>Streptophyta</taxon>
        <taxon>Embryophyta</taxon>
        <taxon>Tracheophyta</taxon>
        <taxon>Spermatophyta</taxon>
        <taxon>Magnoliopsida</taxon>
        <taxon>eudicotyledons</taxon>
        <taxon>Gunneridae</taxon>
        <taxon>Pentapetalae</taxon>
        <taxon>asterids</taxon>
        <taxon>lamiids</taxon>
        <taxon>Lamiales</taxon>
        <taxon>Oleaceae</taxon>
        <taxon>Oleeae</taxon>
        <taxon>Fraxinus</taxon>
    </lineage>
</organism>
<dbReference type="GO" id="GO:0000160">
    <property type="term" value="P:phosphorelay signal transduction system"/>
    <property type="evidence" value="ECO:0007669"/>
    <property type="project" value="UniProtKB-KW"/>
</dbReference>
<evidence type="ECO:0000256" key="9">
    <source>
        <dbReference type="SAM" id="MobiDB-lite"/>
    </source>
</evidence>
<keyword evidence="7" id="KW-0539">Nucleus</keyword>
<dbReference type="PROSITE" id="PS50110">
    <property type="entry name" value="RESPONSE_REGULATORY"/>
    <property type="match status" value="1"/>
</dbReference>
<evidence type="ECO:0000256" key="7">
    <source>
        <dbReference type="ARBA" id="ARBA00023242"/>
    </source>
</evidence>
<gene>
    <name evidence="12" type="ORF">FPE_LOCUS34190</name>
</gene>
<dbReference type="PANTHER" id="PTHR43874">
    <property type="entry name" value="TWO-COMPONENT RESPONSE REGULATOR"/>
    <property type="match status" value="1"/>
</dbReference>
<feature type="region of interest" description="Disordered" evidence="9">
    <location>
        <begin position="337"/>
        <end position="360"/>
    </location>
</feature>
<dbReference type="GO" id="GO:0005634">
    <property type="term" value="C:nucleus"/>
    <property type="evidence" value="ECO:0007669"/>
    <property type="project" value="UniProtKB-SubCell"/>
</dbReference>
<dbReference type="SUPFAM" id="SSF46689">
    <property type="entry name" value="Homeodomain-like"/>
    <property type="match status" value="1"/>
</dbReference>
<protein>
    <submittedName>
        <fullName evidence="12">Uncharacterized protein</fullName>
    </submittedName>
</protein>